<dbReference type="PANTHER" id="PTHR30349">
    <property type="entry name" value="PHAGE INTEGRASE-RELATED"/>
    <property type="match status" value="1"/>
</dbReference>
<evidence type="ECO:0008006" key="10">
    <source>
        <dbReference type="Google" id="ProtNLM"/>
    </source>
</evidence>
<feature type="region of interest" description="Disordered" evidence="5">
    <location>
        <begin position="30"/>
        <end position="58"/>
    </location>
</feature>
<dbReference type="PROSITE" id="PS51898">
    <property type="entry name" value="TYR_RECOMBINASE"/>
    <property type="match status" value="1"/>
</dbReference>
<feature type="domain" description="Tyr recombinase" evidence="6">
    <location>
        <begin position="174"/>
        <end position="348"/>
    </location>
</feature>
<evidence type="ECO:0000256" key="1">
    <source>
        <dbReference type="ARBA" id="ARBA00022908"/>
    </source>
</evidence>
<proteinExistence type="predicted"/>
<gene>
    <name evidence="8" type="ORF">DB43_GT00330</name>
</gene>
<name>A0A0C1E7L5_9BACT</name>
<dbReference type="AlphaFoldDB" id="A0A0C1E7L5"/>
<comment type="caution">
    <text evidence="8">The sequence shown here is derived from an EMBL/GenBank/DDBJ whole genome shotgun (WGS) entry which is preliminary data.</text>
</comment>
<keyword evidence="2 4" id="KW-0238">DNA-binding</keyword>
<evidence type="ECO:0000313" key="8">
    <source>
        <dbReference type="EMBL" id="KIA77192.1"/>
    </source>
</evidence>
<dbReference type="Proteomes" id="UP000031307">
    <property type="component" value="Unassembled WGS sequence"/>
</dbReference>
<feature type="domain" description="Core-binding (CB)" evidence="7">
    <location>
        <begin position="67"/>
        <end position="153"/>
    </location>
</feature>
<evidence type="ECO:0000259" key="6">
    <source>
        <dbReference type="PROSITE" id="PS51898"/>
    </source>
</evidence>
<dbReference type="Pfam" id="PF00589">
    <property type="entry name" value="Phage_integrase"/>
    <property type="match status" value="1"/>
</dbReference>
<evidence type="ECO:0000313" key="9">
    <source>
        <dbReference type="Proteomes" id="UP000031307"/>
    </source>
</evidence>
<evidence type="ECO:0000256" key="4">
    <source>
        <dbReference type="PROSITE-ProRule" id="PRU01248"/>
    </source>
</evidence>
<dbReference type="GO" id="GO:0003677">
    <property type="term" value="F:DNA binding"/>
    <property type="evidence" value="ECO:0007669"/>
    <property type="project" value="UniProtKB-UniRule"/>
</dbReference>
<protein>
    <recommendedName>
        <fullName evidence="10">Integrase</fullName>
    </recommendedName>
</protein>
<dbReference type="InterPro" id="IPR050090">
    <property type="entry name" value="Tyrosine_recombinase_XerCD"/>
</dbReference>
<dbReference type="Gene3D" id="1.10.443.10">
    <property type="entry name" value="Intergrase catalytic core"/>
    <property type="match status" value="1"/>
</dbReference>
<dbReference type="GO" id="GO:0015074">
    <property type="term" value="P:DNA integration"/>
    <property type="evidence" value="ECO:0007669"/>
    <property type="project" value="UniProtKB-KW"/>
</dbReference>
<evidence type="ECO:0000256" key="2">
    <source>
        <dbReference type="ARBA" id="ARBA00023125"/>
    </source>
</evidence>
<keyword evidence="1" id="KW-0229">DNA integration</keyword>
<dbReference type="GO" id="GO:0006310">
    <property type="term" value="P:DNA recombination"/>
    <property type="evidence" value="ECO:0007669"/>
    <property type="project" value="UniProtKB-KW"/>
</dbReference>
<dbReference type="SUPFAM" id="SSF56349">
    <property type="entry name" value="DNA breaking-rejoining enzymes"/>
    <property type="match status" value="1"/>
</dbReference>
<evidence type="ECO:0000256" key="3">
    <source>
        <dbReference type="ARBA" id="ARBA00023172"/>
    </source>
</evidence>
<dbReference type="PATRIC" id="fig|83552.4.peg.1696"/>
<evidence type="ECO:0000256" key="5">
    <source>
        <dbReference type="SAM" id="MobiDB-lite"/>
    </source>
</evidence>
<dbReference type="InterPro" id="IPR002104">
    <property type="entry name" value="Integrase_catalytic"/>
</dbReference>
<evidence type="ECO:0000259" key="7">
    <source>
        <dbReference type="PROSITE" id="PS51900"/>
    </source>
</evidence>
<sequence length="369" mass="42468">MSMAEGIQKRISKKNVVSYRVQIRESDGFPPKSKTFPTLQEAKDWQKQEKARRRQGYGSSDLMTGKKTLIDLIDRYETIILPTKPKDARNMKRHLDWWRNKIGKYGLTKISSDLIAQCRQELAEGVTSKKTKRSHATVNRYLATLSTVFTYGINECGWITDNPCRRVSKFTESKGRDRIVAENEFTRLFEECKNSRNEHLLPVVVLAVTTGMRRGEILGLTWDCINLDRQTIILKETKNGKQRTVSIVGEALELLRSHYQKRNPNTPYVFPAKKRFGKICIRKAWDEALKRAGIQNLRIHDLRHTFCTYASETGASILELAAAMGHQTLQMVNRYTHMNQKKITHQLSSSVNERIFKDINGTDKTSKTS</sequence>
<dbReference type="PANTHER" id="PTHR30349:SF94">
    <property type="entry name" value="INTEGRASE_RECOMBINASE HI_1414-RELATED"/>
    <property type="match status" value="1"/>
</dbReference>
<dbReference type="Gene3D" id="1.10.150.130">
    <property type="match status" value="1"/>
</dbReference>
<dbReference type="PROSITE" id="PS51900">
    <property type="entry name" value="CB"/>
    <property type="match status" value="1"/>
</dbReference>
<dbReference type="InterPro" id="IPR010998">
    <property type="entry name" value="Integrase_recombinase_N"/>
</dbReference>
<accession>A0A0C1E7L5</accession>
<dbReference type="CDD" id="cd00796">
    <property type="entry name" value="INT_Rci_Hp1_C"/>
    <property type="match status" value="1"/>
</dbReference>
<dbReference type="InterPro" id="IPR013762">
    <property type="entry name" value="Integrase-like_cat_sf"/>
</dbReference>
<dbReference type="EMBL" id="JSAM01000089">
    <property type="protein sequence ID" value="KIA77192.1"/>
    <property type="molecule type" value="Genomic_DNA"/>
</dbReference>
<dbReference type="InterPro" id="IPR011010">
    <property type="entry name" value="DNA_brk_join_enz"/>
</dbReference>
<organism evidence="8 9">
    <name type="scientific">Parachlamydia acanthamoebae</name>
    <dbReference type="NCBI Taxonomy" id="83552"/>
    <lineage>
        <taxon>Bacteria</taxon>
        <taxon>Pseudomonadati</taxon>
        <taxon>Chlamydiota</taxon>
        <taxon>Chlamydiia</taxon>
        <taxon>Parachlamydiales</taxon>
        <taxon>Parachlamydiaceae</taxon>
        <taxon>Parachlamydia</taxon>
    </lineage>
</organism>
<keyword evidence="3" id="KW-0233">DNA recombination</keyword>
<reference evidence="8 9" key="1">
    <citation type="journal article" date="2014" name="Mol. Biol. Evol.">
        <title>Massive expansion of Ubiquitination-related gene families within the Chlamydiae.</title>
        <authorList>
            <person name="Domman D."/>
            <person name="Collingro A."/>
            <person name="Lagkouvardos I."/>
            <person name="Gehre L."/>
            <person name="Weinmaier T."/>
            <person name="Rattei T."/>
            <person name="Subtil A."/>
            <person name="Horn M."/>
        </authorList>
    </citation>
    <scope>NUCLEOTIDE SEQUENCE [LARGE SCALE GENOMIC DNA]</scope>
    <source>
        <strain evidence="8 9">OEW1</strain>
    </source>
</reference>
<dbReference type="InterPro" id="IPR044068">
    <property type="entry name" value="CB"/>
</dbReference>